<gene>
    <name evidence="2" type="ORF">PSA7680_03598</name>
</gene>
<dbReference type="SUPFAM" id="SSF54913">
    <property type="entry name" value="GlnB-like"/>
    <property type="match status" value="1"/>
</dbReference>
<evidence type="ECO:0000259" key="1">
    <source>
        <dbReference type="Pfam" id="PF09413"/>
    </source>
</evidence>
<name>A0A1Y5TU21_9RHOB</name>
<protein>
    <recommendedName>
        <fullName evidence="1">DUF2007 domain-containing protein</fullName>
    </recommendedName>
</protein>
<dbReference type="InterPro" id="IPR011322">
    <property type="entry name" value="N-reg_PII-like_a/b"/>
</dbReference>
<dbReference type="EMBL" id="FWFQ01000047">
    <property type="protein sequence ID" value="SLN68086.1"/>
    <property type="molecule type" value="Genomic_DNA"/>
</dbReference>
<sequence length="84" mass="9386">MQGSLIKWVGMKELMRTNDPTLIAFAKALLQGEGIDCFEMDVNMSVLEGSIGVLPRRILVRSQDHFRAAAVLRDNEIPVSEEAR</sequence>
<feature type="domain" description="DUF2007" evidence="1">
    <location>
        <begin position="11"/>
        <end position="75"/>
    </location>
</feature>
<organism evidence="2 3">
    <name type="scientific">Pseudoruegeria aquimaris</name>
    <dbReference type="NCBI Taxonomy" id="393663"/>
    <lineage>
        <taxon>Bacteria</taxon>
        <taxon>Pseudomonadati</taxon>
        <taxon>Pseudomonadota</taxon>
        <taxon>Alphaproteobacteria</taxon>
        <taxon>Rhodobacterales</taxon>
        <taxon>Roseobacteraceae</taxon>
        <taxon>Pseudoruegeria</taxon>
    </lineage>
</organism>
<evidence type="ECO:0000313" key="3">
    <source>
        <dbReference type="Proteomes" id="UP000193409"/>
    </source>
</evidence>
<dbReference type="Proteomes" id="UP000193409">
    <property type="component" value="Unassembled WGS sequence"/>
</dbReference>
<reference evidence="2 3" key="1">
    <citation type="submission" date="2017-03" db="EMBL/GenBank/DDBJ databases">
        <authorList>
            <person name="Afonso C.L."/>
            <person name="Miller P.J."/>
            <person name="Scott M.A."/>
            <person name="Spackman E."/>
            <person name="Goraichik I."/>
            <person name="Dimitrov K.M."/>
            <person name="Suarez D.L."/>
            <person name="Swayne D.E."/>
        </authorList>
    </citation>
    <scope>NUCLEOTIDE SEQUENCE [LARGE SCALE GENOMIC DNA]</scope>
    <source>
        <strain evidence="2 3">CECT 7680</strain>
    </source>
</reference>
<dbReference type="Pfam" id="PF09413">
    <property type="entry name" value="DUF2007"/>
    <property type="match status" value="1"/>
</dbReference>
<accession>A0A1Y5TU21</accession>
<keyword evidence="3" id="KW-1185">Reference proteome</keyword>
<dbReference type="AlphaFoldDB" id="A0A1Y5TU21"/>
<dbReference type="InterPro" id="IPR018551">
    <property type="entry name" value="DUF2007"/>
</dbReference>
<proteinExistence type="predicted"/>
<dbReference type="Gene3D" id="3.30.70.790">
    <property type="entry name" value="UreE, C-terminal domain"/>
    <property type="match status" value="1"/>
</dbReference>
<evidence type="ECO:0000313" key="2">
    <source>
        <dbReference type="EMBL" id="SLN68086.1"/>
    </source>
</evidence>